<evidence type="ECO:0000259" key="1">
    <source>
        <dbReference type="PROSITE" id="PS50851"/>
    </source>
</evidence>
<dbReference type="InterPro" id="IPR039315">
    <property type="entry name" value="CheW"/>
</dbReference>
<keyword evidence="3" id="KW-1185">Reference proteome</keyword>
<dbReference type="OrthoDB" id="9790406at2"/>
<dbReference type="RefSeq" id="WP_083186537.1">
    <property type="nucleotide sequence ID" value="NZ_MAGO01000001.1"/>
</dbReference>
<comment type="caution">
    <text evidence="2">The sequence shown here is derived from an EMBL/GenBank/DDBJ whole genome shotgun (WGS) entry which is preliminary data.</text>
</comment>
<dbReference type="SMART" id="SM00260">
    <property type="entry name" value="CheW"/>
    <property type="match status" value="1"/>
</dbReference>
<accession>A0A1B9F9E1</accession>
<dbReference type="GO" id="GO:0006935">
    <property type="term" value="P:chemotaxis"/>
    <property type="evidence" value="ECO:0007669"/>
    <property type="project" value="InterPro"/>
</dbReference>
<gene>
    <name evidence="2" type="ORF">DBT_0301</name>
</gene>
<organism evidence="2 3">
    <name type="scientific">Dissulfuribacter thermophilus</name>
    <dbReference type="NCBI Taxonomy" id="1156395"/>
    <lineage>
        <taxon>Bacteria</taxon>
        <taxon>Pseudomonadati</taxon>
        <taxon>Thermodesulfobacteriota</taxon>
        <taxon>Dissulfuribacteria</taxon>
        <taxon>Dissulfuribacterales</taxon>
        <taxon>Dissulfuribacteraceae</taxon>
        <taxon>Dissulfuribacter</taxon>
    </lineage>
</organism>
<dbReference type="GO" id="GO:0007165">
    <property type="term" value="P:signal transduction"/>
    <property type="evidence" value="ECO:0007669"/>
    <property type="project" value="InterPro"/>
</dbReference>
<evidence type="ECO:0000313" key="2">
    <source>
        <dbReference type="EMBL" id="OCC16484.1"/>
    </source>
</evidence>
<dbReference type="PROSITE" id="PS50851">
    <property type="entry name" value="CHEW"/>
    <property type="match status" value="1"/>
</dbReference>
<dbReference type="AlphaFoldDB" id="A0A1B9F9E1"/>
<dbReference type="GO" id="GO:0005829">
    <property type="term" value="C:cytosol"/>
    <property type="evidence" value="ECO:0007669"/>
    <property type="project" value="TreeGrafter"/>
</dbReference>
<feature type="domain" description="CheW-like" evidence="1">
    <location>
        <begin position="24"/>
        <end position="166"/>
    </location>
</feature>
<protein>
    <submittedName>
        <fullName evidence="2">Positive regulator of CheA protein activity (CheW)</fullName>
    </submittedName>
</protein>
<proteinExistence type="predicted"/>
<dbReference type="EMBL" id="MAGO01000001">
    <property type="protein sequence ID" value="OCC16484.1"/>
    <property type="molecule type" value="Genomic_DNA"/>
</dbReference>
<evidence type="ECO:0000313" key="3">
    <source>
        <dbReference type="Proteomes" id="UP000093080"/>
    </source>
</evidence>
<sequence length="174" mass="19422">MAEKKENLPVKNSDKSLEAVRDLTAQFATFYFGEHFFGLPIEDVIEINRALDITPVPLAPEYVAGVVNLRGQILTAIHLGKRIGLTIKDPKPVEQLNNLIMGDREEPISLLVEQIGDVMPVPLEQIEAPPDLIHGVEKKYVKNVCKLPEKLLIILDSENLQAPPSELEKQQDVN</sequence>
<dbReference type="InterPro" id="IPR036061">
    <property type="entry name" value="CheW-like_dom_sf"/>
</dbReference>
<dbReference type="Gene3D" id="2.30.30.40">
    <property type="entry name" value="SH3 Domains"/>
    <property type="match status" value="1"/>
</dbReference>
<dbReference type="SUPFAM" id="SSF50341">
    <property type="entry name" value="CheW-like"/>
    <property type="match status" value="1"/>
</dbReference>
<reference evidence="2 3" key="1">
    <citation type="submission" date="2016-06" db="EMBL/GenBank/DDBJ databases">
        <title>Respiratory ammonification of nitrate coupled to the oxidation of elemental sulfur in deep-sea autotrophic thermophilic bacteria.</title>
        <authorList>
            <person name="Slobodkina G.B."/>
            <person name="Mardanov A.V."/>
            <person name="Ravin N.V."/>
            <person name="Frolova A.A."/>
            <person name="Viryasiv M.B."/>
            <person name="Chernyh N.A."/>
            <person name="Bonch-Osmolovskaya E.A."/>
            <person name="Slobodkin A.I."/>
        </authorList>
    </citation>
    <scope>NUCLEOTIDE SEQUENCE [LARGE SCALE GENOMIC DNA]</scope>
    <source>
        <strain evidence="2 3">S69</strain>
    </source>
</reference>
<dbReference type="STRING" id="1156395.DBT_0301"/>
<dbReference type="PANTHER" id="PTHR22617">
    <property type="entry name" value="CHEMOTAXIS SENSOR HISTIDINE KINASE-RELATED"/>
    <property type="match status" value="1"/>
</dbReference>
<dbReference type="Proteomes" id="UP000093080">
    <property type="component" value="Unassembled WGS sequence"/>
</dbReference>
<dbReference type="Gene3D" id="2.40.50.180">
    <property type="entry name" value="CheA-289, Domain 4"/>
    <property type="match status" value="1"/>
</dbReference>
<dbReference type="InterPro" id="IPR002545">
    <property type="entry name" value="CheW-lke_dom"/>
</dbReference>
<dbReference type="PANTHER" id="PTHR22617:SF23">
    <property type="entry name" value="CHEMOTAXIS PROTEIN CHEW"/>
    <property type="match status" value="1"/>
</dbReference>
<name>A0A1B9F9E1_9BACT</name>
<dbReference type="Pfam" id="PF01584">
    <property type="entry name" value="CheW"/>
    <property type="match status" value="1"/>
</dbReference>